<reference evidence="6" key="1">
    <citation type="submission" date="2018-06" db="EMBL/GenBank/DDBJ databases">
        <authorList>
            <person name="Zhirakovskaya E."/>
        </authorList>
    </citation>
    <scope>NUCLEOTIDE SEQUENCE</scope>
</reference>
<evidence type="ECO:0000256" key="5">
    <source>
        <dbReference type="ARBA" id="ARBA00022842"/>
    </source>
</evidence>
<evidence type="ECO:0008006" key="7">
    <source>
        <dbReference type="Google" id="ProtNLM"/>
    </source>
</evidence>
<keyword evidence="1" id="KW-1277">Toxin-antitoxin system</keyword>
<evidence type="ECO:0000256" key="2">
    <source>
        <dbReference type="ARBA" id="ARBA00022722"/>
    </source>
</evidence>
<keyword evidence="5" id="KW-0460">Magnesium</keyword>
<dbReference type="GO" id="GO:0016787">
    <property type="term" value="F:hydrolase activity"/>
    <property type="evidence" value="ECO:0007669"/>
    <property type="project" value="UniProtKB-KW"/>
</dbReference>
<accession>A0A3B1D3K7</accession>
<dbReference type="EMBL" id="UOGJ01000128">
    <property type="protein sequence ID" value="VAX37436.1"/>
    <property type="molecule type" value="Genomic_DNA"/>
</dbReference>
<dbReference type="SUPFAM" id="SSF88723">
    <property type="entry name" value="PIN domain-like"/>
    <property type="match status" value="1"/>
</dbReference>
<evidence type="ECO:0000256" key="3">
    <source>
        <dbReference type="ARBA" id="ARBA00022723"/>
    </source>
</evidence>
<name>A0A3B1D3K7_9ZZZZ</name>
<sequence length="79" mass="9348">DKKEFYNLSEELAALHQLEFTPEIWAHASELGFSLRRKGLKIPNTDLLIAASSLIHQYPLWHRDKHFDLIAQHYPLNFY</sequence>
<protein>
    <recommendedName>
        <fullName evidence="7">PIN domain-containing protein</fullName>
    </recommendedName>
</protein>
<keyword evidence="3" id="KW-0479">Metal-binding</keyword>
<feature type="non-terminal residue" evidence="6">
    <location>
        <position position="1"/>
    </location>
</feature>
<dbReference type="PANTHER" id="PTHR42740:SF1">
    <property type="entry name" value="RIBONUCLEASE VAPC3"/>
    <property type="match status" value="1"/>
</dbReference>
<proteinExistence type="predicted"/>
<evidence type="ECO:0000313" key="6">
    <source>
        <dbReference type="EMBL" id="VAX37436.1"/>
    </source>
</evidence>
<dbReference type="GO" id="GO:0004540">
    <property type="term" value="F:RNA nuclease activity"/>
    <property type="evidence" value="ECO:0007669"/>
    <property type="project" value="TreeGrafter"/>
</dbReference>
<evidence type="ECO:0000256" key="1">
    <source>
        <dbReference type="ARBA" id="ARBA00022649"/>
    </source>
</evidence>
<dbReference type="PANTHER" id="PTHR42740">
    <property type="entry name" value="RIBONUCLEASE VAPC3"/>
    <property type="match status" value="1"/>
</dbReference>
<dbReference type="Gene3D" id="3.40.50.1010">
    <property type="entry name" value="5'-nuclease"/>
    <property type="match status" value="1"/>
</dbReference>
<dbReference type="InterPro" id="IPR029060">
    <property type="entry name" value="PIN-like_dom_sf"/>
</dbReference>
<keyword evidence="2" id="KW-0540">Nuclease</keyword>
<gene>
    <name evidence="6" type="ORF">MNBD_UNCLBAC01-1076</name>
</gene>
<dbReference type="AlphaFoldDB" id="A0A3B1D3K7"/>
<organism evidence="6">
    <name type="scientific">hydrothermal vent metagenome</name>
    <dbReference type="NCBI Taxonomy" id="652676"/>
    <lineage>
        <taxon>unclassified sequences</taxon>
        <taxon>metagenomes</taxon>
        <taxon>ecological metagenomes</taxon>
    </lineage>
</organism>
<evidence type="ECO:0000256" key="4">
    <source>
        <dbReference type="ARBA" id="ARBA00022801"/>
    </source>
</evidence>
<dbReference type="GO" id="GO:0046872">
    <property type="term" value="F:metal ion binding"/>
    <property type="evidence" value="ECO:0007669"/>
    <property type="project" value="UniProtKB-KW"/>
</dbReference>
<keyword evidence="4" id="KW-0378">Hydrolase</keyword>
<dbReference type="InterPro" id="IPR051749">
    <property type="entry name" value="PINc/VapC_TA_RNase"/>
</dbReference>